<keyword evidence="1" id="KW-0812">Transmembrane</keyword>
<dbReference type="PANTHER" id="PTHR39476">
    <property type="entry name" value="NADH:UBIQUINONE OXIDOREDUCTASE 6.6KD SUBUNIT"/>
    <property type="match status" value="1"/>
</dbReference>
<comment type="caution">
    <text evidence="2">The sequence shown here is derived from an EMBL/GenBank/DDBJ whole genome shotgun (WGS) entry which is preliminary data.</text>
</comment>
<proteinExistence type="predicted"/>
<dbReference type="AlphaFoldDB" id="M7NUR9"/>
<dbReference type="STRING" id="1069680.M7NUR9"/>
<dbReference type="EMBL" id="AFWA02000002">
    <property type="protein sequence ID" value="EMR11052.1"/>
    <property type="molecule type" value="Genomic_DNA"/>
</dbReference>
<dbReference type="OrthoDB" id="15108at2759"/>
<dbReference type="PANTHER" id="PTHR39476:SF1">
    <property type="entry name" value="NADH DEHYDROGENASE [UBIQUINONE] 1 BETA SUBCOMPLEX SUBUNIT 4"/>
    <property type="match status" value="1"/>
</dbReference>
<protein>
    <recommendedName>
        <fullName evidence="4">NADH dehydrogenase [ubiquinone] 1 beta subcomplex subunit 4</fullName>
    </recommendedName>
</protein>
<evidence type="ECO:0000256" key="1">
    <source>
        <dbReference type="SAM" id="Phobius"/>
    </source>
</evidence>
<keyword evidence="3" id="KW-1185">Reference proteome</keyword>
<dbReference type="RefSeq" id="XP_007872549.1">
    <property type="nucleotide sequence ID" value="XM_007874358.1"/>
</dbReference>
<dbReference type="GeneID" id="19894349"/>
<sequence length="55" mass="6243">MRASQHTYFKWTPKTVVASLVLGIFVPSCIGYLALITEGRWNFRGKGIKDKLTEN</sequence>
<evidence type="ECO:0000313" key="2">
    <source>
        <dbReference type="EMBL" id="EMR11052.1"/>
    </source>
</evidence>
<feature type="transmembrane region" description="Helical" evidence="1">
    <location>
        <begin position="16"/>
        <end position="36"/>
    </location>
</feature>
<gene>
    <name evidence="2" type="ORF">PNEG_00651</name>
</gene>
<dbReference type="Proteomes" id="UP000011958">
    <property type="component" value="Unassembled WGS sequence"/>
</dbReference>
<dbReference type="HOGENOM" id="CLU_183941_2_0_1"/>
<organism evidence="2 3">
    <name type="scientific">Pneumocystis murina (strain B123)</name>
    <name type="common">Mouse pneumocystis pneumonia agent</name>
    <name type="synonym">Pneumocystis carinii f. sp. muris</name>
    <dbReference type="NCBI Taxonomy" id="1069680"/>
    <lineage>
        <taxon>Eukaryota</taxon>
        <taxon>Fungi</taxon>
        <taxon>Dikarya</taxon>
        <taxon>Ascomycota</taxon>
        <taxon>Taphrinomycotina</taxon>
        <taxon>Pneumocystomycetes</taxon>
        <taxon>Pneumocystaceae</taxon>
        <taxon>Pneumocystis</taxon>
    </lineage>
</organism>
<keyword evidence="1" id="KW-1133">Transmembrane helix</keyword>
<accession>M7NUR9</accession>
<reference evidence="3" key="1">
    <citation type="journal article" date="2016" name="Nat. Commun.">
        <title>Genome analysis of three Pneumocystis species reveals adaptation mechanisms to life exclusively in mammalian hosts.</title>
        <authorList>
            <person name="Ma L."/>
            <person name="Chen Z."/>
            <person name="Huang D.W."/>
            <person name="Kutty G."/>
            <person name="Ishihara M."/>
            <person name="Wang H."/>
            <person name="Abouelleil A."/>
            <person name="Bishop L."/>
            <person name="Davey E."/>
            <person name="Deng R."/>
            <person name="Deng X."/>
            <person name="Fan L."/>
            <person name="Fantoni G."/>
            <person name="Fitzgerald M."/>
            <person name="Gogineni E."/>
            <person name="Goldberg J.M."/>
            <person name="Handley G."/>
            <person name="Hu X."/>
            <person name="Huber C."/>
            <person name="Jiao X."/>
            <person name="Jones K."/>
            <person name="Levin J.Z."/>
            <person name="Liu Y."/>
            <person name="Macdonald P."/>
            <person name="Melnikov A."/>
            <person name="Raley C."/>
            <person name="Sassi M."/>
            <person name="Sherman B.T."/>
            <person name="Song X."/>
            <person name="Sykes S."/>
            <person name="Tran B."/>
            <person name="Walsh L."/>
            <person name="Xia Y."/>
            <person name="Yang J."/>
            <person name="Young S."/>
            <person name="Zeng Q."/>
            <person name="Zheng X."/>
            <person name="Stephens R."/>
            <person name="Nusbaum C."/>
            <person name="Birren B.W."/>
            <person name="Azadi P."/>
            <person name="Lempicki R.A."/>
            <person name="Cuomo C.A."/>
            <person name="Kovacs J.A."/>
        </authorList>
    </citation>
    <scope>NUCLEOTIDE SEQUENCE [LARGE SCALE GENOMIC DNA]</scope>
    <source>
        <strain evidence="3">B123</strain>
    </source>
</reference>
<dbReference type="VEuPathDB" id="FungiDB:PNEG_00651"/>
<evidence type="ECO:0000313" key="3">
    <source>
        <dbReference type="Proteomes" id="UP000011958"/>
    </source>
</evidence>
<name>M7NUR9_PNEMU</name>
<evidence type="ECO:0008006" key="4">
    <source>
        <dbReference type="Google" id="ProtNLM"/>
    </source>
</evidence>
<keyword evidence="1" id="KW-0472">Membrane</keyword>